<keyword evidence="1" id="KW-0812">Transmembrane</keyword>
<protein>
    <submittedName>
        <fullName evidence="2">Uncharacterized protein</fullName>
    </submittedName>
</protein>
<name>A0AAX6DI29_IRIPA</name>
<keyword evidence="1" id="KW-0472">Membrane</keyword>
<keyword evidence="1" id="KW-1133">Transmembrane helix</keyword>
<evidence type="ECO:0000313" key="3">
    <source>
        <dbReference type="Proteomes" id="UP001140949"/>
    </source>
</evidence>
<dbReference type="Proteomes" id="UP001140949">
    <property type="component" value="Unassembled WGS sequence"/>
</dbReference>
<comment type="caution">
    <text evidence="2">The sequence shown here is derived from an EMBL/GenBank/DDBJ whole genome shotgun (WGS) entry which is preliminary data.</text>
</comment>
<keyword evidence="3" id="KW-1185">Reference proteome</keyword>
<reference evidence="2" key="1">
    <citation type="journal article" date="2023" name="GigaByte">
        <title>Genome assembly of the bearded iris, Iris pallida Lam.</title>
        <authorList>
            <person name="Bruccoleri R.E."/>
            <person name="Oakeley E.J."/>
            <person name="Faust A.M.E."/>
            <person name="Altorfer M."/>
            <person name="Dessus-Babus S."/>
            <person name="Burckhardt D."/>
            <person name="Oertli M."/>
            <person name="Naumann U."/>
            <person name="Petersen F."/>
            <person name="Wong J."/>
        </authorList>
    </citation>
    <scope>NUCLEOTIDE SEQUENCE</scope>
    <source>
        <strain evidence="2">GSM-AAB239-AS_SAM_17_03QT</strain>
    </source>
</reference>
<evidence type="ECO:0000313" key="2">
    <source>
        <dbReference type="EMBL" id="KAJ6791440.1"/>
    </source>
</evidence>
<evidence type="ECO:0000256" key="1">
    <source>
        <dbReference type="SAM" id="Phobius"/>
    </source>
</evidence>
<proteinExistence type="predicted"/>
<feature type="transmembrane region" description="Helical" evidence="1">
    <location>
        <begin position="21"/>
        <end position="41"/>
    </location>
</feature>
<dbReference type="AlphaFoldDB" id="A0AAX6DI29"/>
<accession>A0AAX6DI29</accession>
<reference evidence="2" key="2">
    <citation type="submission" date="2023-04" db="EMBL/GenBank/DDBJ databases">
        <authorList>
            <person name="Bruccoleri R.E."/>
            <person name="Oakeley E.J."/>
            <person name="Faust A.-M."/>
            <person name="Dessus-Babus S."/>
            <person name="Altorfer M."/>
            <person name="Burckhardt D."/>
            <person name="Oertli M."/>
            <person name="Naumann U."/>
            <person name="Petersen F."/>
            <person name="Wong J."/>
        </authorList>
    </citation>
    <scope>NUCLEOTIDE SEQUENCE</scope>
    <source>
        <strain evidence="2">GSM-AAB239-AS_SAM_17_03QT</strain>
        <tissue evidence="2">Leaf</tissue>
    </source>
</reference>
<dbReference type="EMBL" id="JANAVB010044419">
    <property type="protein sequence ID" value="KAJ6791440.1"/>
    <property type="molecule type" value="Genomic_DNA"/>
</dbReference>
<sequence>MDLTHQQDGSIVSFGPILRNLCFSSTCEILICIILVFNSLFPSPVLLDSLSLPTCSSFQLLFTFAYSNSQMPLNITS</sequence>
<gene>
    <name evidence="2" type="ORF">M6B38_244835</name>
</gene>
<organism evidence="2 3">
    <name type="scientific">Iris pallida</name>
    <name type="common">Sweet iris</name>
    <dbReference type="NCBI Taxonomy" id="29817"/>
    <lineage>
        <taxon>Eukaryota</taxon>
        <taxon>Viridiplantae</taxon>
        <taxon>Streptophyta</taxon>
        <taxon>Embryophyta</taxon>
        <taxon>Tracheophyta</taxon>
        <taxon>Spermatophyta</taxon>
        <taxon>Magnoliopsida</taxon>
        <taxon>Liliopsida</taxon>
        <taxon>Asparagales</taxon>
        <taxon>Iridaceae</taxon>
        <taxon>Iridoideae</taxon>
        <taxon>Irideae</taxon>
        <taxon>Iris</taxon>
    </lineage>
</organism>